<accession>A0A317CK54</accession>
<dbReference type="OrthoDB" id="5624652at2"/>
<sequence>MELISIIIGIAGFLFGAYAYYKNRLTKELTIIYSSELIEGKQKPGVEMLYLGEPISDFIRYQITLFNSGKEDLKAADFENELVIAFDSLQVVSHHLTYSGSASEPAFELDDHAVTVGIEPIKPNNHITFEVLTGGHSKQLNPPEVSAKLVKGKPIKLHQQAFTKTESNQKYKALVKDLGLITGAFLAGLLLLGISFYSKYNESLVGREIDLREQLNILLTVESLLWFCMFIVSLVLLFFSYESLKVLSSRFQNYKFEELVQNKK</sequence>
<comment type="caution">
    <text evidence="2">The sequence shown here is derived from an EMBL/GenBank/DDBJ whole genome shotgun (WGS) entry which is preliminary data.</text>
</comment>
<feature type="transmembrane region" description="Helical" evidence="1">
    <location>
        <begin position="178"/>
        <end position="197"/>
    </location>
</feature>
<keyword evidence="3" id="KW-1185">Reference proteome</keyword>
<feature type="transmembrane region" description="Helical" evidence="1">
    <location>
        <begin position="6"/>
        <end position="21"/>
    </location>
</feature>
<dbReference type="Proteomes" id="UP000245539">
    <property type="component" value="Unassembled WGS sequence"/>
</dbReference>
<protein>
    <submittedName>
        <fullName evidence="2">Uncharacterized protein</fullName>
    </submittedName>
</protein>
<evidence type="ECO:0000256" key="1">
    <source>
        <dbReference type="SAM" id="Phobius"/>
    </source>
</evidence>
<evidence type="ECO:0000313" key="3">
    <source>
        <dbReference type="Proteomes" id="UP000245539"/>
    </source>
</evidence>
<dbReference type="EMBL" id="QGKM01000022">
    <property type="protein sequence ID" value="PWQ97823.1"/>
    <property type="molecule type" value="Genomic_DNA"/>
</dbReference>
<dbReference type="RefSeq" id="WP_109837424.1">
    <property type="nucleotide sequence ID" value="NZ_QGKM01000022.1"/>
</dbReference>
<evidence type="ECO:0000313" key="2">
    <source>
        <dbReference type="EMBL" id="PWQ97823.1"/>
    </source>
</evidence>
<gene>
    <name evidence="2" type="ORF">DKW60_09530</name>
</gene>
<organism evidence="2 3">
    <name type="scientific">Leucothrix pacifica</name>
    <dbReference type="NCBI Taxonomy" id="1247513"/>
    <lineage>
        <taxon>Bacteria</taxon>
        <taxon>Pseudomonadati</taxon>
        <taxon>Pseudomonadota</taxon>
        <taxon>Gammaproteobacteria</taxon>
        <taxon>Thiotrichales</taxon>
        <taxon>Thiotrichaceae</taxon>
        <taxon>Leucothrix</taxon>
    </lineage>
</organism>
<proteinExistence type="predicted"/>
<keyword evidence="1" id="KW-0472">Membrane</keyword>
<feature type="transmembrane region" description="Helical" evidence="1">
    <location>
        <begin position="217"/>
        <end position="241"/>
    </location>
</feature>
<keyword evidence="1" id="KW-0812">Transmembrane</keyword>
<keyword evidence="1" id="KW-1133">Transmembrane helix</keyword>
<dbReference type="AlphaFoldDB" id="A0A317CK54"/>
<name>A0A317CK54_9GAMM</name>
<reference evidence="2 3" key="1">
    <citation type="submission" date="2018-05" db="EMBL/GenBank/DDBJ databases">
        <title>Leucothrix arctica sp. nov., isolated from Arctic seawater.</title>
        <authorList>
            <person name="Choi A."/>
            <person name="Baek K."/>
        </authorList>
    </citation>
    <scope>NUCLEOTIDE SEQUENCE [LARGE SCALE GENOMIC DNA]</scope>
    <source>
        <strain evidence="2 3">JCM 18388</strain>
    </source>
</reference>